<keyword evidence="5" id="KW-1185">Reference proteome</keyword>
<dbReference type="InterPro" id="IPR047202">
    <property type="entry name" value="Lipocalin_Blc-like_dom"/>
</dbReference>
<keyword evidence="2" id="KW-0732">Signal</keyword>
<dbReference type="PRINTS" id="PR01171">
    <property type="entry name" value="BCTLIPOCALIN"/>
</dbReference>
<evidence type="ECO:0000256" key="2">
    <source>
        <dbReference type="PIRNR" id="PIRNR036893"/>
    </source>
</evidence>
<dbReference type="InterPro" id="IPR022271">
    <property type="entry name" value="Lipocalin_ApoD"/>
</dbReference>
<keyword evidence="2" id="KW-0998">Cell outer membrane</keyword>
<dbReference type="InterPro" id="IPR000566">
    <property type="entry name" value="Lipocln_cytosolic_FA-bd_dom"/>
</dbReference>
<comment type="subunit">
    <text evidence="2">Homodimer.</text>
</comment>
<accession>A0A2P7TZ63</accession>
<dbReference type="Gene3D" id="2.40.128.20">
    <property type="match status" value="1"/>
</dbReference>
<dbReference type="EMBL" id="PXYY01000055">
    <property type="protein sequence ID" value="PSJ80016.1"/>
    <property type="molecule type" value="Genomic_DNA"/>
</dbReference>
<gene>
    <name evidence="4" type="ORF">C7N83_08805</name>
</gene>
<feature type="domain" description="Lipocalin/cytosolic fatty-acid binding" evidence="3">
    <location>
        <begin position="36"/>
        <end position="179"/>
    </location>
</feature>
<evidence type="ECO:0000313" key="4">
    <source>
        <dbReference type="EMBL" id="PSJ80016.1"/>
    </source>
</evidence>
<dbReference type="SUPFAM" id="SSF50814">
    <property type="entry name" value="Lipocalins"/>
    <property type="match status" value="1"/>
</dbReference>
<dbReference type="CDD" id="cd19438">
    <property type="entry name" value="lipocalin_Blc-like"/>
    <property type="match status" value="1"/>
</dbReference>
<keyword evidence="2" id="KW-0446">Lipid-binding</keyword>
<organism evidence="4 5">
    <name type="scientific">Neisseria iguanae</name>
    <dbReference type="NCBI Taxonomy" id="90242"/>
    <lineage>
        <taxon>Bacteria</taxon>
        <taxon>Pseudomonadati</taxon>
        <taxon>Pseudomonadota</taxon>
        <taxon>Betaproteobacteria</taxon>
        <taxon>Neisseriales</taxon>
        <taxon>Neisseriaceae</taxon>
        <taxon>Neisseria</taxon>
    </lineage>
</organism>
<comment type="function">
    <text evidence="2">Involved in the storage or transport of lipids necessary for membrane maintenance under stressful conditions. Displays a binding preference for lysophospholipids.</text>
</comment>
<keyword evidence="2" id="KW-0472">Membrane</keyword>
<dbReference type="PIRSF" id="PIRSF036893">
    <property type="entry name" value="Lipocalin_ApoD"/>
    <property type="match status" value="1"/>
</dbReference>
<evidence type="ECO:0000259" key="3">
    <source>
        <dbReference type="Pfam" id="PF08212"/>
    </source>
</evidence>
<sequence length="182" mass="20531">MIMRFSVKLAALSLGIVATTTQAAGPQTRPQTVAKVDIPRYMGTWYEQVRLPMRFQDDCVADVKAQYMLTEKQVVKITNSCRKKDGSIMSADAEVKKVGHSGSKLLISFLPKALNWVPVARSSYWILRLDENYQTALVGTPNRKYMWVLSRTPKLDEATLQSYIETAKQQGYDVSKLVHSVK</sequence>
<evidence type="ECO:0000313" key="5">
    <source>
        <dbReference type="Proteomes" id="UP000241868"/>
    </source>
</evidence>
<proteinExistence type="inferred from homology"/>
<name>A0A2P7TZ63_9NEIS</name>
<dbReference type="PANTHER" id="PTHR10612:SF34">
    <property type="entry name" value="APOLIPOPROTEIN D"/>
    <property type="match status" value="1"/>
</dbReference>
<dbReference type="AlphaFoldDB" id="A0A2P7TZ63"/>
<dbReference type="GO" id="GO:0008289">
    <property type="term" value="F:lipid binding"/>
    <property type="evidence" value="ECO:0007669"/>
    <property type="project" value="UniProtKB-UniRule"/>
</dbReference>
<feature type="signal peptide" evidence="2">
    <location>
        <begin position="1"/>
        <end position="23"/>
    </location>
</feature>
<dbReference type="GO" id="GO:0006950">
    <property type="term" value="P:response to stress"/>
    <property type="evidence" value="ECO:0007669"/>
    <property type="project" value="UniProtKB-ARBA"/>
</dbReference>
<dbReference type="InterPro" id="IPR012674">
    <property type="entry name" value="Calycin"/>
</dbReference>
<feature type="chain" id="PRO_5015024131" description="Outer membrane lipoprotein Blc" evidence="2">
    <location>
        <begin position="24"/>
        <end position="182"/>
    </location>
</feature>
<dbReference type="PANTHER" id="PTHR10612">
    <property type="entry name" value="APOLIPOPROTEIN D"/>
    <property type="match status" value="1"/>
</dbReference>
<dbReference type="Pfam" id="PF08212">
    <property type="entry name" value="Lipocalin_2"/>
    <property type="match status" value="1"/>
</dbReference>
<dbReference type="Proteomes" id="UP000241868">
    <property type="component" value="Unassembled WGS sequence"/>
</dbReference>
<comment type="similarity">
    <text evidence="1 2">Belongs to the calycin superfamily. Lipocalin family.</text>
</comment>
<dbReference type="InterPro" id="IPR002446">
    <property type="entry name" value="Lipocalin_bac"/>
</dbReference>
<evidence type="ECO:0000256" key="1">
    <source>
        <dbReference type="ARBA" id="ARBA00006889"/>
    </source>
</evidence>
<dbReference type="GO" id="GO:0009279">
    <property type="term" value="C:cell outer membrane"/>
    <property type="evidence" value="ECO:0007669"/>
    <property type="project" value="UniProtKB-SubCell"/>
</dbReference>
<comment type="subcellular location">
    <subcellularLocation>
        <location evidence="2">Cell outer membrane</location>
    </subcellularLocation>
</comment>
<dbReference type="OrthoDB" id="9793905at2"/>
<keyword evidence="2" id="KW-0449">Lipoprotein</keyword>
<protein>
    <recommendedName>
        <fullName evidence="2">Outer membrane lipoprotein Blc</fullName>
    </recommendedName>
</protein>
<reference evidence="4 5" key="1">
    <citation type="submission" date="2018-03" db="EMBL/GenBank/DDBJ databases">
        <title>Neisseria weixii sp. nov., isolated from the intestinal contents of Tibetan Plateau pika (Ochotona curzoniae) in Yushu, Qinghai Province, China.</title>
        <authorList>
            <person name="Gui Z."/>
        </authorList>
    </citation>
    <scope>NUCLEOTIDE SEQUENCE [LARGE SCALE GENOMIC DNA]</scope>
    <source>
        <strain evidence="4 5">ATCC 51483</strain>
    </source>
</reference>
<comment type="caution">
    <text evidence="4">The sequence shown here is derived from an EMBL/GenBank/DDBJ whole genome shotgun (WGS) entry which is preliminary data.</text>
</comment>